<dbReference type="SUPFAM" id="SSF53383">
    <property type="entry name" value="PLP-dependent transferases"/>
    <property type="match status" value="1"/>
</dbReference>
<evidence type="ECO:0000256" key="5">
    <source>
        <dbReference type="ARBA" id="ARBA00011738"/>
    </source>
</evidence>
<evidence type="ECO:0000256" key="12">
    <source>
        <dbReference type="HAMAP-Rule" id="MF_01023"/>
    </source>
</evidence>
<keyword evidence="7 12" id="KW-0028">Amino-acid biosynthesis</keyword>
<evidence type="ECO:0000256" key="11">
    <source>
        <dbReference type="ARBA" id="ARBA00047481"/>
    </source>
</evidence>
<dbReference type="InterPro" id="IPR005861">
    <property type="entry name" value="HisP_aminotrans"/>
</dbReference>
<keyword evidence="15" id="KW-1185">Reference proteome</keyword>
<dbReference type="PANTHER" id="PTHR42885">
    <property type="entry name" value="HISTIDINOL-PHOSPHATE AMINOTRANSFERASE-RELATED"/>
    <property type="match status" value="1"/>
</dbReference>
<feature type="modified residue" description="N6-(pyridoxal phosphate)lysine" evidence="12">
    <location>
        <position position="206"/>
    </location>
</feature>
<evidence type="ECO:0000256" key="4">
    <source>
        <dbReference type="ARBA" id="ARBA00007970"/>
    </source>
</evidence>
<organism evidence="14 15">
    <name type="scientific">Ancylomarina salipaludis</name>
    <dbReference type="NCBI Taxonomy" id="2501299"/>
    <lineage>
        <taxon>Bacteria</taxon>
        <taxon>Pseudomonadati</taxon>
        <taxon>Bacteroidota</taxon>
        <taxon>Bacteroidia</taxon>
        <taxon>Marinilabiliales</taxon>
        <taxon>Marinifilaceae</taxon>
        <taxon>Ancylomarina</taxon>
    </lineage>
</organism>
<keyword evidence="10 12" id="KW-0368">Histidine biosynthesis</keyword>
<dbReference type="AlphaFoldDB" id="A0A4Q1JNX7"/>
<comment type="pathway">
    <text evidence="2 12">Amino-acid biosynthesis; L-histidine biosynthesis; L-histidine from 5-phospho-alpha-D-ribose 1-diphosphate: step 7/9.</text>
</comment>
<evidence type="ECO:0000313" key="14">
    <source>
        <dbReference type="EMBL" id="RXQ95877.1"/>
    </source>
</evidence>
<dbReference type="UniPathway" id="UPA00031">
    <property type="reaction ID" value="UER00012"/>
</dbReference>
<evidence type="ECO:0000256" key="6">
    <source>
        <dbReference type="ARBA" id="ARBA00022576"/>
    </source>
</evidence>
<dbReference type="Proteomes" id="UP000289703">
    <property type="component" value="Unassembled WGS sequence"/>
</dbReference>
<keyword evidence="6 12" id="KW-0032">Aminotransferase</keyword>
<evidence type="ECO:0000256" key="7">
    <source>
        <dbReference type="ARBA" id="ARBA00022605"/>
    </source>
</evidence>
<dbReference type="InterPro" id="IPR004839">
    <property type="entry name" value="Aminotransferase_I/II_large"/>
</dbReference>
<evidence type="ECO:0000259" key="13">
    <source>
        <dbReference type="Pfam" id="PF00155"/>
    </source>
</evidence>
<dbReference type="GO" id="GO:0004400">
    <property type="term" value="F:histidinol-phosphate transaminase activity"/>
    <property type="evidence" value="ECO:0007669"/>
    <property type="project" value="UniProtKB-UniRule"/>
</dbReference>
<dbReference type="NCBIfam" id="TIGR01141">
    <property type="entry name" value="hisC"/>
    <property type="match status" value="1"/>
</dbReference>
<keyword evidence="8 12" id="KW-0808">Transferase</keyword>
<comment type="similarity">
    <text evidence="4 12">Belongs to the class-II pyridoxal-phosphate-dependent aminotransferase family. Histidinol-phosphate aminotransferase subfamily.</text>
</comment>
<dbReference type="InterPro" id="IPR015422">
    <property type="entry name" value="PyrdxlP-dep_Trfase_small"/>
</dbReference>
<dbReference type="InterPro" id="IPR001917">
    <property type="entry name" value="Aminotrans_II_pyridoxalP_BS"/>
</dbReference>
<dbReference type="Gene3D" id="3.90.1150.10">
    <property type="entry name" value="Aspartate Aminotransferase, domain 1"/>
    <property type="match status" value="1"/>
</dbReference>
<dbReference type="InterPro" id="IPR015424">
    <property type="entry name" value="PyrdxlP-dep_Trfase"/>
</dbReference>
<comment type="pathway">
    <text evidence="3">Lipid metabolism.</text>
</comment>
<dbReference type="OrthoDB" id="9813612at2"/>
<dbReference type="CDD" id="cd00609">
    <property type="entry name" value="AAT_like"/>
    <property type="match status" value="1"/>
</dbReference>
<evidence type="ECO:0000256" key="9">
    <source>
        <dbReference type="ARBA" id="ARBA00022898"/>
    </source>
</evidence>
<dbReference type="Gene3D" id="3.40.640.10">
    <property type="entry name" value="Type I PLP-dependent aspartate aminotransferase-like (Major domain)"/>
    <property type="match status" value="1"/>
</dbReference>
<proteinExistence type="inferred from homology"/>
<gene>
    <name evidence="12 14" type="primary">hisC</name>
    <name evidence="14" type="ORF">EO244_06110</name>
</gene>
<dbReference type="EC" id="2.6.1.9" evidence="12"/>
<dbReference type="HAMAP" id="MF_01023">
    <property type="entry name" value="HisC_aminotrans_2"/>
    <property type="match status" value="1"/>
</dbReference>
<comment type="cofactor">
    <cofactor evidence="1 12">
        <name>pyridoxal 5'-phosphate</name>
        <dbReference type="ChEBI" id="CHEBI:597326"/>
    </cofactor>
</comment>
<keyword evidence="9 12" id="KW-0663">Pyridoxal phosphate</keyword>
<sequence>MNTTFNLENLIRPNVKTLSPYSSARDEFSGTSSVFLDANENPFDNGINRYPDPQQWDLKKRLAELKGLAKENLILGNGSDEIIDLVMRAFCEPAKDKVIICSPTYGMYRVAAQINDLKICDIKLDTNFQPDVEAILENNDAKLLFLCSPNNPTGNLIDQGILEELLAKFKGLIVLDEAYIDFAADASLVKELDQYPNLIILQTLSKAWAMAGIRLGIGMASSEIIQVLNKIKPPYNINTLSQEKALERLSDEKKSQREIRLLLEERDELIRELRKLSFVEKVFPSQANFILIRVVDANKLYNFLIEKGIVIRNRSTVVQLENCLRISIGTAAENQSLFKALRELEKAFTIQTQ</sequence>
<comment type="catalytic activity">
    <reaction evidence="11 12">
        <text>L-histidinol phosphate + 2-oxoglutarate = 3-(imidazol-4-yl)-2-oxopropyl phosphate + L-glutamate</text>
        <dbReference type="Rhea" id="RHEA:23744"/>
        <dbReference type="ChEBI" id="CHEBI:16810"/>
        <dbReference type="ChEBI" id="CHEBI:29985"/>
        <dbReference type="ChEBI" id="CHEBI:57766"/>
        <dbReference type="ChEBI" id="CHEBI:57980"/>
        <dbReference type="EC" id="2.6.1.9"/>
    </reaction>
</comment>
<dbReference type="PROSITE" id="PS00599">
    <property type="entry name" value="AA_TRANSFER_CLASS_2"/>
    <property type="match status" value="1"/>
</dbReference>
<dbReference type="GO" id="GO:0000105">
    <property type="term" value="P:L-histidine biosynthetic process"/>
    <property type="evidence" value="ECO:0007669"/>
    <property type="project" value="UniProtKB-UniRule"/>
</dbReference>
<evidence type="ECO:0000256" key="2">
    <source>
        <dbReference type="ARBA" id="ARBA00005011"/>
    </source>
</evidence>
<dbReference type="GO" id="GO:0030170">
    <property type="term" value="F:pyridoxal phosphate binding"/>
    <property type="evidence" value="ECO:0007669"/>
    <property type="project" value="InterPro"/>
</dbReference>
<comment type="subunit">
    <text evidence="5 12">Homodimer.</text>
</comment>
<evidence type="ECO:0000313" key="15">
    <source>
        <dbReference type="Proteomes" id="UP000289703"/>
    </source>
</evidence>
<name>A0A4Q1JNX7_9BACT</name>
<dbReference type="Pfam" id="PF00155">
    <property type="entry name" value="Aminotran_1_2"/>
    <property type="match status" value="1"/>
</dbReference>
<feature type="domain" description="Aminotransferase class I/classII large" evidence="13">
    <location>
        <begin position="45"/>
        <end position="341"/>
    </location>
</feature>
<reference evidence="14 15" key="1">
    <citation type="submission" date="2019-01" db="EMBL/GenBank/DDBJ databases">
        <title>Ancylomarina salipaludis sp. nov., isolated from a salt marsh.</title>
        <authorList>
            <person name="Yoon J.-H."/>
        </authorList>
    </citation>
    <scope>NUCLEOTIDE SEQUENCE [LARGE SCALE GENOMIC DNA]</scope>
    <source>
        <strain evidence="14 15">SHSM-M15</strain>
    </source>
</reference>
<evidence type="ECO:0000256" key="1">
    <source>
        <dbReference type="ARBA" id="ARBA00001933"/>
    </source>
</evidence>
<evidence type="ECO:0000256" key="3">
    <source>
        <dbReference type="ARBA" id="ARBA00005189"/>
    </source>
</evidence>
<evidence type="ECO:0000256" key="8">
    <source>
        <dbReference type="ARBA" id="ARBA00022679"/>
    </source>
</evidence>
<dbReference type="EMBL" id="SAXA01000004">
    <property type="protein sequence ID" value="RXQ95877.1"/>
    <property type="molecule type" value="Genomic_DNA"/>
</dbReference>
<dbReference type="InterPro" id="IPR015421">
    <property type="entry name" value="PyrdxlP-dep_Trfase_major"/>
</dbReference>
<protein>
    <recommendedName>
        <fullName evidence="12">Histidinol-phosphate aminotransferase</fullName>
        <ecNumber evidence="12">2.6.1.9</ecNumber>
    </recommendedName>
    <alternativeName>
        <fullName evidence="12">Imidazole acetol-phosphate transaminase</fullName>
    </alternativeName>
</protein>
<dbReference type="RefSeq" id="WP_129253770.1">
    <property type="nucleotide sequence ID" value="NZ_SAXA01000004.1"/>
</dbReference>
<accession>A0A4Q1JNX7</accession>
<evidence type="ECO:0000256" key="10">
    <source>
        <dbReference type="ARBA" id="ARBA00023102"/>
    </source>
</evidence>
<dbReference type="PANTHER" id="PTHR42885:SF2">
    <property type="entry name" value="HISTIDINOL-PHOSPHATE AMINOTRANSFERASE"/>
    <property type="match status" value="1"/>
</dbReference>
<comment type="caution">
    <text evidence="14">The sequence shown here is derived from an EMBL/GenBank/DDBJ whole genome shotgun (WGS) entry which is preliminary data.</text>
</comment>